<dbReference type="HAMAP" id="MF_01114">
    <property type="entry name" value="RecX"/>
    <property type="match status" value="1"/>
</dbReference>
<evidence type="ECO:0000313" key="10">
    <source>
        <dbReference type="Proteomes" id="UP000769780"/>
    </source>
</evidence>
<evidence type="ECO:0000259" key="7">
    <source>
        <dbReference type="Pfam" id="PF21981"/>
    </source>
</evidence>
<evidence type="ECO:0000256" key="2">
    <source>
        <dbReference type="ARBA" id="ARBA00009695"/>
    </source>
</evidence>
<comment type="caution">
    <text evidence="9">The sequence shown here is derived from an EMBL/GenBank/DDBJ whole genome shotgun (WGS) entry which is preliminary data.</text>
</comment>
<dbReference type="Pfam" id="PF21982">
    <property type="entry name" value="RecX_HTH1"/>
    <property type="match status" value="1"/>
</dbReference>
<comment type="function">
    <text evidence="5">Modulates RecA activity.</text>
</comment>
<dbReference type="InterPro" id="IPR053925">
    <property type="entry name" value="RecX_HTH_3rd"/>
</dbReference>
<gene>
    <name evidence="5 9" type="primary">recX</name>
    <name evidence="9" type="ORF">H0185_14565</name>
</gene>
<dbReference type="EMBL" id="JACWFH010000018">
    <property type="protein sequence ID" value="MBY0098024.1"/>
    <property type="molecule type" value="Genomic_DNA"/>
</dbReference>
<dbReference type="Proteomes" id="UP000769780">
    <property type="component" value="Unassembled WGS sequence"/>
</dbReference>
<dbReference type="InterPro" id="IPR053924">
    <property type="entry name" value="RecX_HTH_2nd"/>
</dbReference>
<evidence type="ECO:0000259" key="6">
    <source>
        <dbReference type="Pfam" id="PF02631"/>
    </source>
</evidence>
<sequence length="275" mass="32256">MPVITKISVQKKNKNRYSIFADSGKGEEYAFSVDEDVLIKYQLKKGMELDDLAVTEILYQDDIRKAYNLALHYLSHRMRSEGEVREYLTKKEIPEPTIQEAVNKLYKYKFLDDVEFSKAFVRTQMNTTDKGPEVVKIGLKEKGITGKIMEEAMLEYPFERQVEKAELLASKFVVKNKKDSSRILKQKLEQFLIRKGYPFRVIQLATEESVAEKVVEDELDALRYQGEKLQRKYSKWTGFEYKQKIKQALYNKGFSIELIDRYLEEVSDGEEDSFE</sequence>
<dbReference type="RefSeq" id="WP_221874244.1">
    <property type="nucleotide sequence ID" value="NZ_JACWFH010000018.1"/>
</dbReference>
<organism evidence="9 10">
    <name type="scientific">Mesobacillus maritimus</name>
    <dbReference type="NCBI Taxonomy" id="1643336"/>
    <lineage>
        <taxon>Bacteria</taxon>
        <taxon>Bacillati</taxon>
        <taxon>Bacillota</taxon>
        <taxon>Bacilli</taxon>
        <taxon>Bacillales</taxon>
        <taxon>Bacillaceae</taxon>
        <taxon>Mesobacillus</taxon>
    </lineage>
</organism>
<dbReference type="Pfam" id="PF21981">
    <property type="entry name" value="RecX_HTH3"/>
    <property type="match status" value="2"/>
</dbReference>
<evidence type="ECO:0000256" key="3">
    <source>
        <dbReference type="ARBA" id="ARBA00018111"/>
    </source>
</evidence>
<keyword evidence="10" id="KW-1185">Reference proteome</keyword>
<keyword evidence="4 5" id="KW-0963">Cytoplasm</keyword>
<dbReference type="NCBIfam" id="NF010733">
    <property type="entry name" value="PRK14135.1"/>
    <property type="match status" value="1"/>
</dbReference>
<evidence type="ECO:0000259" key="8">
    <source>
        <dbReference type="Pfam" id="PF21982"/>
    </source>
</evidence>
<dbReference type="PANTHER" id="PTHR33602">
    <property type="entry name" value="REGULATORY PROTEIN RECX FAMILY PROTEIN"/>
    <property type="match status" value="1"/>
</dbReference>
<feature type="domain" description="RecX second three-helical" evidence="6">
    <location>
        <begin position="112"/>
        <end position="153"/>
    </location>
</feature>
<comment type="subcellular location">
    <subcellularLocation>
        <location evidence="1 5">Cytoplasm</location>
    </subcellularLocation>
</comment>
<evidence type="ECO:0000313" key="9">
    <source>
        <dbReference type="EMBL" id="MBY0098024.1"/>
    </source>
</evidence>
<reference evidence="9 10" key="1">
    <citation type="submission" date="2020-07" db="EMBL/GenBank/DDBJ databases">
        <title>Fungal Genomes of the International Space Station.</title>
        <authorList>
            <person name="Seuylemezian A."/>
            <person name="Singh N.K."/>
            <person name="Wood J."/>
            <person name="Venkateswaran K."/>
        </authorList>
    </citation>
    <scope>NUCLEOTIDE SEQUENCE [LARGE SCALE GENOMIC DNA]</scope>
    <source>
        <strain evidence="9 10">PL-B2</strain>
    </source>
</reference>
<dbReference type="InterPro" id="IPR003783">
    <property type="entry name" value="Regulatory_RecX"/>
</dbReference>
<feature type="domain" description="RecX third three-helical" evidence="7">
    <location>
        <begin position="216"/>
        <end position="263"/>
    </location>
</feature>
<dbReference type="InterPro" id="IPR036388">
    <property type="entry name" value="WH-like_DNA-bd_sf"/>
</dbReference>
<evidence type="ECO:0000256" key="1">
    <source>
        <dbReference type="ARBA" id="ARBA00004496"/>
    </source>
</evidence>
<evidence type="ECO:0000256" key="4">
    <source>
        <dbReference type="ARBA" id="ARBA00022490"/>
    </source>
</evidence>
<dbReference type="Pfam" id="PF02631">
    <property type="entry name" value="RecX_HTH2"/>
    <property type="match status" value="1"/>
</dbReference>
<feature type="domain" description="RecX third three-helical" evidence="7">
    <location>
        <begin position="160"/>
        <end position="203"/>
    </location>
</feature>
<dbReference type="PANTHER" id="PTHR33602:SF1">
    <property type="entry name" value="REGULATORY PROTEIN RECX FAMILY PROTEIN"/>
    <property type="match status" value="1"/>
</dbReference>
<proteinExistence type="inferred from homology"/>
<protein>
    <recommendedName>
        <fullName evidence="3 5">Regulatory protein RecX</fullName>
    </recommendedName>
</protein>
<dbReference type="Gene3D" id="1.10.10.10">
    <property type="entry name" value="Winged helix-like DNA-binding domain superfamily/Winged helix DNA-binding domain"/>
    <property type="match status" value="4"/>
</dbReference>
<feature type="domain" description="RecX first three-helical" evidence="8">
    <location>
        <begin position="66"/>
        <end position="105"/>
    </location>
</feature>
<dbReference type="InterPro" id="IPR053926">
    <property type="entry name" value="RecX_HTH_1st"/>
</dbReference>
<comment type="similarity">
    <text evidence="2 5">Belongs to the RecX family.</text>
</comment>
<evidence type="ECO:0000256" key="5">
    <source>
        <dbReference type="HAMAP-Rule" id="MF_01114"/>
    </source>
</evidence>
<name>A0ABS7K733_9BACI</name>
<accession>A0ABS7K733</accession>